<proteinExistence type="predicted"/>
<gene>
    <name evidence="2" type="ORF">SMN809_LOCUS32967</name>
</gene>
<evidence type="ECO:0000313" key="3">
    <source>
        <dbReference type="Proteomes" id="UP000676336"/>
    </source>
</evidence>
<dbReference type="EMBL" id="CAJOBI010070693">
    <property type="protein sequence ID" value="CAF4456636.1"/>
    <property type="molecule type" value="Genomic_DNA"/>
</dbReference>
<dbReference type="Proteomes" id="UP000676336">
    <property type="component" value="Unassembled WGS sequence"/>
</dbReference>
<name>A0A8S2WRP4_9BILA</name>
<evidence type="ECO:0000256" key="1">
    <source>
        <dbReference type="SAM" id="MobiDB-lite"/>
    </source>
</evidence>
<organism evidence="2 3">
    <name type="scientific">Rotaria magnacalcarata</name>
    <dbReference type="NCBI Taxonomy" id="392030"/>
    <lineage>
        <taxon>Eukaryota</taxon>
        <taxon>Metazoa</taxon>
        <taxon>Spiralia</taxon>
        <taxon>Gnathifera</taxon>
        <taxon>Rotifera</taxon>
        <taxon>Eurotatoria</taxon>
        <taxon>Bdelloidea</taxon>
        <taxon>Philodinida</taxon>
        <taxon>Philodinidae</taxon>
        <taxon>Rotaria</taxon>
    </lineage>
</organism>
<protein>
    <submittedName>
        <fullName evidence="2">Uncharacterized protein</fullName>
    </submittedName>
</protein>
<feature type="non-terminal residue" evidence="2">
    <location>
        <position position="57"/>
    </location>
</feature>
<accession>A0A8S2WRP4</accession>
<sequence length="57" mass="6589">MHSSSIHEQKHHTHSITSSMHKQDHNRLKSVSPLTVETKKTEDDDNNNNDLHLPYTS</sequence>
<feature type="region of interest" description="Disordered" evidence="1">
    <location>
        <begin position="1"/>
        <end position="57"/>
    </location>
</feature>
<comment type="caution">
    <text evidence="2">The sequence shown here is derived from an EMBL/GenBank/DDBJ whole genome shotgun (WGS) entry which is preliminary data.</text>
</comment>
<evidence type="ECO:0000313" key="2">
    <source>
        <dbReference type="EMBL" id="CAF4456636.1"/>
    </source>
</evidence>
<dbReference type="AlphaFoldDB" id="A0A8S2WRP4"/>
<reference evidence="2" key="1">
    <citation type="submission" date="2021-02" db="EMBL/GenBank/DDBJ databases">
        <authorList>
            <person name="Nowell W R."/>
        </authorList>
    </citation>
    <scope>NUCLEOTIDE SEQUENCE</scope>
</reference>